<proteinExistence type="predicted"/>
<comment type="caution">
    <text evidence="2">The sequence shown here is derived from an EMBL/GenBank/DDBJ whole genome shotgun (WGS) entry which is preliminary data.</text>
</comment>
<sequence>MNFINFILKDAIIQFPMNRKVFQKIPESKDDIYNSLFNHHKYYVKSKVHLENFQSFLKYWEDGTFPKIENENIMEFYQLYIEFGFLDEYFASPKFKKPLFNLSYVIDSEKNGSSLRAEIEKEIAQNLDDYINNFSNDLQKVPITSLYNIFGHPNRNLKNQDKAYQFVTKASENQNKNFFILLDTFDLHKFNDAEIKRDFLFNRKDHFGFIPQNTESFVISIFEENNTLKNKINECLSQNYNLQQQNNDLSIQIKKLQQQNDDYASKMQNIRSQMNNIKGISSSFIYL</sequence>
<evidence type="ECO:0000313" key="3">
    <source>
        <dbReference type="Proteomes" id="UP001470230"/>
    </source>
</evidence>
<evidence type="ECO:0000256" key="1">
    <source>
        <dbReference type="SAM" id="Coils"/>
    </source>
</evidence>
<protein>
    <recommendedName>
        <fullName evidence="4">RGS domain-containing protein</fullName>
    </recommendedName>
</protein>
<reference evidence="2 3" key="1">
    <citation type="submission" date="2024-04" db="EMBL/GenBank/DDBJ databases">
        <title>Tritrichomonas musculus Genome.</title>
        <authorList>
            <person name="Alves-Ferreira E."/>
            <person name="Grigg M."/>
            <person name="Lorenzi H."/>
            <person name="Galac M."/>
        </authorList>
    </citation>
    <scope>NUCLEOTIDE SEQUENCE [LARGE SCALE GENOMIC DNA]</scope>
    <source>
        <strain evidence="2 3">EAF2021</strain>
    </source>
</reference>
<organism evidence="2 3">
    <name type="scientific">Tritrichomonas musculus</name>
    <dbReference type="NCBI Taxonomy" id="1915356"/>
    <lineage>
        <taxon>Eukaryota</taxon>
        <taxon>Metamonada</taxon>
        <taxon>Parabasalia</taxon>
        <taxon>Tritrichomonadida</taxon>
        <taxon>Tritrichomonadidae</taxon>
        <taxon>Tritrichomonas</taxon>
    </lineage>
</organism>
<dbReference type="Proteomes" id="UP001470230">
    <property type="component" value="Unassembled WGS sequence"/>
</dbReference>
<keyword evidence="1" id="KW-0175">Coiled coil</keyword>
<accession>A0ABR2H7D4</accession>
<name>A0ABR2H7D4_9EUKA</name>
<dbReference type="EMBL" id="JAPFFF010000039">
    <property type="protein sequence ID" value="KAK8842115.1"/>
    <property type="molecule type" value="Genomic_DNA"/>
</dbReference>
<evidence type="ECO:0000313" key="2">
    <source>
        <dbReference type="EMBL" id="KAK8842115.1"/>
    </source>
</evidence>
<feature type="coiled-coil region" evidence="1">
    <location>
        <begin position="225"/>
        <end position="273"/>
    </location>
</feature>
<evidence type="ECO:0008006" key="4">
    <source>
        <dbReference type="Google" id="ProtNLM"/>
    </source>
</evidence>
<keyword evidence="3" id="KW-1185">Reference proteome</keyword>
<gene>
    <name evidence="2" type="ORF">M9Y10_026342</name>
</gene>